<proteinExistence type="predicted"/>
<dbReference type="InterPro" id="IPR011059">
    <property type="entry name" value="Metal-dep_hydrolase_composite"/>
</dbReference>
<dbReference type="PANTHER" id="PTHR22642:SF2">
    <property type="entry name" value="PROTEIN LONG AFTER FAR-RED 3"/>
    <property type="match status" value="1"/>
</dbReference>
<dbReference type="InterPro" id="IPR013108">
    <property type="entry name" value="Amidohydro_3"/>
</dbReference>
<dbReference type="Gene3D" id="3.10.310.70">
    <property type="match status" value="1"/>
</dbReference>
<sequence>MMNRFIVISASLFLFLSILLLPLLNPNYWLKWRAALVPSTKLAADLIVRNGFTFTSDPSLPFADSMAIRDGRILRVGNYSSLQDLAGYGTKELNLEGKVVVPGLIDSHVHLIFGGLQMIQVELRGVNNKEELLRRVKEAALSNPFFSLYG</sequence>
<dbReference type="EMBL" id="BPVZ01000005">
    <property type="protein sequence ID" value="GKU91341.1"/>
    <property type="molecule type" value="Genomic_DNA"/>
</dbReference>
<dbReference type="Proteomes" id="UP001054252">
    <property type="component" value="Unassembled WGS sequence"/>
</dbReference>
<dbReference type="Gene3D" id="3.20.20.140">
    <property type="entry name" value="Metal-dependent hydrolases"/>
    <property type="match status" value="1"/>
</dbReference>
<evidence type="ECO:0000259" key="1">
    <source>
        <dbReference type="Pfam" id="PF07969"/>
    </source>
</evidence>
<protein>
    <recommendedName>
        <fullName evidence="1">Amidohydrolase 3 domain-containing protein</fullName>
    </recommendedName>
</protein>
<dbReference type="Gene3D" id="2.30.40.10">
    <property type="entry name" value="Urease, subunit C, domain 1"/>
    <property type="match status" value="1"/>
</dbReference>
<gene>
    <name evidence="2" type="ORF">SLEP1_g5228</name>
</gene>
<feature type="domain" description="Amidohydrolase 3" evidence="1">
    <location>
        <begin position="92"/>
        <end position="140"/>
    </location>
</feature>
<reference evidence="2 3" key="1">
    <citation type="journal article" date="2021" name="Commun. Biol.">
        <title>The genome of Shorea leprosula (Dipterocarpaceae) highlights the ecological relevance of drought in aseasonal tropical rainforests.</title>
        <authorList>
            <person name="Ng K.K.S."/>
            <person name="Kobayashi M.J."/>
            <person name="Fawcett J.A."/>
            <person name="Hatakeyama M."/>
            <person name="Paape T."/>
            <person name="Ng C.H."/>
            <person name="Ang C.C."/>
            <person name="Tnah L.H."/>
            <person name="Lee C.T."/>
            <person name="Nishiyama T."/>
            <person name="Sese J."/>
            <person name="O'Brien M.J."/>
            <person name="Copetti D."/>
            <person name="Mohd Noor M.I."/>
            <person name="Ong R.C."/>
            <person name="Putra M."/>
            <person name="Sireger I.Z."/>
            <person name="Indrioko S."/>
            <person name="Kosugi Y."/>
            <person name="Izuno A."/>
            <person name="Isagi Y."/>
            <person name="Lee S.L."/>
            <person name="Shimizu K.K."/>
        </authorList>
    </citation>
    <scope>NUCLEOTIDE SEQUENCE [LARGE SCALE GENOMIC DNA]</scope>
    <source>
        <strain evidence="2">214</strain>
    </source>
</reference>
<evidence type="ECO:0000313" key="2">
    <source>
        <dbReference type="EMBL" id="GKU91341.1"/>
    </source>
</evidence>
<evidence type="ECO:0000313" key="3">
    <source>
        <dbReference type="Proteomes" id="UP001054252"/>
    </source>
</evidence>
<accession>A0AAV5I138</accession>
<dbReference type="SUPFAM" id="SSF51338">
    <property type="entry name" value="Composite domain of metallo-dependent hydrolases"/>
    <property type="match status" value="1"/>
</dbReference>
<comment type="caution">
    <text evidence="2">The sequence shown here is derived from an EMBL/GenBank/DDBJ whole genome shotgun (WGS) entry which is preliminary data.</text>
</comment>
<dbReference type="PANTHER" id="PTHR22642">
    <property type="entry name" value="IMIDAZOLONEPROPIONASE"/>
    <property type="match status" value="1"/>
</dbReference>
<name>A0AAV5I138_9ROSI</name>
<keyword evidence="3" id="KW-1185">Reference proteome</keyword>
<dbReference type="Pfam" id="PF07969">
    <property type="entry name" value="Amidohydro_3"/>
    <property type="match status" value="1"/>
</dbReference>
<organism evidence="2 3">
    <name type="scientific">Rubroshorea leprosula</name>
    <dbReference type="NCBI Taxonomy" id="152421"/>
    <lineage>
        <taxon>Eukaryota</taxon>
        <taxon>Viridiplantae</taxon>
        <taxon>Streptophyta</taxon>
        <taxon>Embryophyta</taxon>
        <taxon>Tracheophyta</taxon>
        <taxon>Spermatophyta</taxon>
        <taxon>Magnoliopsida</taxon>
        <taxon>eudicotyledons</taxon>
        <taxon>Gunneridae</taxon>
        <taxon>Pentapetalae</taxon>
        <taxon>rosids</taxon>
        <taxon>malvids</taxon>
        <taxon>Malvales</taxon>
        <taxon>Dipterocarpaceae</taxon>
        <taxon>Rubroshorea</taxon>
    </lineage>
</organism>
<dbReference type="GO" id="GO:0016810">
    <property type="term" value="F:hydrolase activity, acting on carbon-nitrogen (but not peptide) bonds"/>
    <property type="evidence" value="ECO:0007669"/>
    <property type="project" value="InterPro"/>
</dbReference>
<dbReference type="AlphaFoldDB" id="A0AAV5I138"/>